<evidence type="ECO:0000259" key="2">
    <source>
        <dbReference type="Pfam" id="PF13193"/>
    </source>
</evidence>
<dbReference type="PANTHER" id="PTHR43767:SF1">
    <property type="entry name" value="NONRIBOSOMAL PEPTIDE SYNTHASE PES1 (EUROFUNG)-RELATED"/>
    <property type="match status" value="1"/>
</dbReference>
<dbReference type="RefSeq" id="WP_211423725.1">
    <property type="nucleotide sequence ID" value="NZ_CP072643.1"/>
</dbReference>
<dbReference type="CDD" id="cd17631">
    <property type="entry name" value="FACL_FadD13-like"/>
    <property type="match status" value="1"/>
</dbReference>
<dbReference type="InterPro" id="IPR045851">
    <property type="entry name" value="AMP-bd_C_sf"/>
</dbReference>
<dbReference type="EMBL" id="CP072643">
    <property type="protein sequence ID" value="QUV95504.1"/>
    <property type="molecule type" value="Genomic_DNA"/>
</dbReference>
<dbReference type="InterPro" id="IPR042099">
    <property type="entry name" value="ANL_N_sf"/>
</dbReference>
<dbReference type="PROSITE" id="PS00455">
    <property type="entry name" value="AMP_BINDING"/>
    <property type="match status" value="1"/>
</dbReference>
<dbReference type="Pfam" id="PF13193">
    <property type="entry name" value="AMP-binding_C"/>
    <property type="match status" value="1"/>
</dbReference>
<keyword evidence="3" id="KW-0436">Ligase</keyword>
<reference evidence="3 4" key="1">
    <citation type="submission" date="2021-03" db="EMBL/GenBank/DDBJ databases">
        <title>Genomic and phenotypic characterization of Chloracidobacterium isolates provides evidence for multiple species.</title>
        <authorList>
            <person name="Saini M.K."/>
            <person name="Costas A.M.G."/>
            <person name="Tank M."/>
            <person name="Bryant D.A."/>
        </authorList>
    </citation>
    <scope>NUCLEOTIDE SEQUENCE [LARGE SCALE GENOMIC DNA]</scope>
    <source>
        <strain evidence="3 4">N</strain>
    </source>
</reference>
<dbReference type="PANTHER" id="PTHR43767">
    <property type="entry name" value="LONG-CHAIN-FATTY-ACID--COA LIGASE"/>
    <property type="match status" value="1"/>
</dbReference>
<gene>
    <name evidence="3" type="ORF">J8C05_11735</name>
</gene>
<accession>A0ABX8B7F4</accession>
<evidence type="ECO:0000259" key="1">
    <source>
        <dbReference type="Pfam" id="PF00501"/>
    </source>
</evidence>
<proteinExistence type="predicted"/>
<dbReference type="InterPro" id="IPR020845">
    <property type="entry name" value="AMP-binding_CS"/>
</dbReference>
<feature type="domain" description="AMP-binding enzyme C-terminal" evidence="2">
    <location>
        <begin position="424"/>
        <end position="497"/>
    </location>
</feature>
<dbReference type="InterPro" id="IPR000873">
    <property type="entry name" value="AMP-dep_synth/lig_dom"/>
</dbReference>
<keyword evidence="4" id="KW-1185">Reference proteome</keyword>
<dbReference type="InterPro" id="IPR025110">
    <property type="entry name" value="AMP-bd_C"/>
</dbReference>
<organism evidence="3 4">
    <name type="scientific">Chloracidobacterium sp. N</name>
    <dbReference type="NCBI Taxonomy" id="2821540"/>
    <lineage>
        <taxon>Bacteria</taxon>
        <taxon>Pseudomonadati</taxon>
        <taxon>Acidobacteriota</taxon>
        <taxon>Terriglobia</taxon>
        <taxon>Terriglobales</taxon>
        <taxon>Acidobacteriaceae</taxon>
        <taxon>Chloracidobacterium</taxon>
        <taxon>Chloracidobacterium aggregatum</taxon>
    </lineage>
</organism>
<evidence type="ECO:0000313" key="3">
    <source>
        <dbReference type="EMBL" id="QUV95504.1"/>
    </source>
</evidence>
<sequence>MTVLPAPTFDWLAIRARLSPDRIALRDAAQDYASVTYRQWFERVNQTAHFLHDRLGVRPGDRVAVLARNSVAYLDIWFALGQLGGILQNLNWRLSRRELATLVADAAPVAILADATHRETAAELAQPHALQRVSLDDSDPTAIALGERATCPTTPMPPPPITPESPWVVCYTGGSTGTPKGAVLSHRAIFANAINTVLSWGIRPDDVTLLDAPLFHTGGLNVLTAPLVATGGTSIVASGFAPEQTFDAIEHHGVTILFGVPTMFIELQRHPRWATADFSRLRFVISGGAPCPMPVFEAFRAKGVAFRTGYGLTEAGPNNFWLPDAEVHSKPGAVGYPLWSVEARLVRSDGTPCTTDEVGELCLRGPHLFSGYWNNTAATAAALDAESWLHTGDLATCDGDGCFRIVGRLKDMFISGGENVYPAEVESVLYECPAVAEAAVLGVPDPTWGEVGVAFVVLTGECSDAELTAFCRARLAGYKVPKRFIRLPALPKTGAHKVDKVTLRAQLTQPDAPH</sequence>
<protein>
    <submittedName>
        <fullName evidence="3">Long-chain fatty acid--CoA ligase</fullName>
    </submittedName>
</protein>
<evidence type="ECO:0000313" key="4">
    <source>
        <dbReference type="Proteomes" id="UP000677668"/>
    </source>
</evidence>
<feature type="domain" description="AMP-dependent synthetase/ligase" evidence="1">
    <location>
        <begin position="15"/>
        <end position="373"/>
    </location>
</feature>
<name>A0ABX8B7F4_9BACT</name>
<dbReference type="Proteomes" id="UP000677668">
    <property type="component" value="Chromosome 2"/>
</dbReference>
<dbReference type="Gene3D" id="3.40.50.12780">
    <property type="entry name" value="N-terminal domain of ligase-like"/>
    <property type="match status" value="1"/>
</dbReference>
<dbReference type="Gene3D" id="3.30.300.30">
    <property type="match status" value="1"/>
</dbReference>
<dbReference type="SUPFAM" id="SSF56801">
    <property type="entry name" value="Acetyl-CoA synthetase-like"/>
    <property type="match status" value="1"/>
</dbReference>
<dbReference type="InterPro" id="IPR050237">
    <property type="entry name" value="ATP-dep_AMP-bd_enzyme"/>
</dbReference>
<dbReference type="GO" id="GO:0016874">
    <property type="term" value="F:ligase activity"/>
    <property type="evidence" value="ECO:0007669"/>
    <property type="project" value="UniProtKB-KW"/>
</dbReference>
<dbReference type="Pfam" id="PF00501">
    <property type="entry name" value="AMP-binding"/>
    <property type="match status" value="1"/>
</dbReference>